<organism evidence="4 5">
    <name type="scientific">Streptomyces narbonensis</name>
    <dbReference type="NCBI Taxonomy" id="67333"/>
    <lineage>
        <taxon>Bacteria</taxon>
        <taxon>Bacillati</taxon>
        <taxon>Actinomycetota</taxon>
        <taxon>Actinomycetes</taxon>
        <taxon>Kitasatosporales</taxon>
        <taxon>Streptomycetaceae</taxon>
        <taxon>Streptomyces</taxon>
    </lineage>
</organism>
<dbReference type="PRINTS" id="PR00359">
    <property type="entry name" value="BP450"/>
</dbReference>
<evidence type="ECO:0000256" key="1">
    <source>
        <dbReference type="ARBA" id="ARBA00010617"/>
    </source>
</evidence>
<evidence type="ECO:0000256" key="2">
    <source>
        <dbReference type="RuleBase" id="RU000461"/>
    </source>
</evidence>
<dbReference type="PANTHER" id="PTHR46696:SF1">
    <property type="entry name" value="CYTOCHROME P450 YJIB-RELATED"/>
    <property type="match status" value="1"/>
</dbReference>
<dbReference type="PANTHER" id="PTHR46696">
    <property type="entry name" value="P450, PUTATIVE (EUROFUNG)-RELATED"/>
    <property type="match status" value="1"/>
</dbReference>
<proteinExistence type="inferred from homology"/>
<reference evidence="4 5" key="1">
    <citation type="submission" date="2024-06" db="EMBL/GenBank/DDBJ databases">
        <title>The Natural Products Discovery Center: Release of the First 8490 Sequenced Strains for Exploring Actinobacteria Biosynthetic Diversity.</title>
        <authorList>
            <person name="Kalkreuter E."/>
            <person name="Kautsar S.A."/>
            <person name="Yang D."/>
            <person name="Bader C.D."/>
            <person name="Teijaro C.N."/>
            <person name="Fluegel L."/>
            <person name="Davis C.M."/>
            <person name="Simpson J.R."/>
            <person name="Lauterbach L."/>
            <person name="Steele A.D."/>
            <person name="Gui C."/>
            <person name="Meng S."/>
            <person name="Li G."/>
            <person name="Viehrig K."/>
            <person name="Ye F."/>
            <person name="Su P."/>
            <person name="Kiefer A.F."/>
            <person name="Nichols A."/>
            <person name="Cepeda A.J."/>
            <person name="Yan W."/>
            <person name="Fan B."/>
            <person name="Jiang Y."/>
            <person name="Adhikari A."/>
            <person name="Zheng C.-J."/>
            <person name="Schuster L."/>
            <person name="Cowan T.M."/>
            <person name="Smanski M.J."/>
            <person name="Chevrette M.G."/>
            <person name="De Carvalho L.P.S."/>
            <person name="Shen B."/>
        </authorList>
    </citation>
    <scope>NUCLEOTIDE SEQUENCE [LARGE SCALE GENOMIC DNA]</scope>
    <source>
        <strain evidence="4 5">NPDC045974</strain>
    </source>
</reference>
<keyword evidence="2" id="KW-0408">Iron</keyword>
<evidence type="ECO:0000256" key="3">
    <source>
        <dbReference type="SAM" id="MobiDB-lite"/>
    </source>
</evidence>
<feature type="region of interest" description="Disordered" evidence="3">
    <location>
        <begin position="74"/>
        <end position="97"/>
    </location>
</feature>
<keyword evidence="2" id="KW-0349">Heme</keyword>
<dbReference type="InterPro" id="IPR002397">
    <property type="entry name" value="Cyt_P450_B"/>
</dbReference>
<dbReference type="PRINTS" id="PR00385">
    <property type="entry name" value="P450"/>
</dbReference>
<dbReference type="InterPro" id="IPR017972">
    <property type="entry name" value="Cyt_P450_CS"/>
</dbReference>
<comment type="similarity">
    <text evidence="1 2">Belongs to the cytochrome P450 family.</text>
</comment>
<protein>
    <submittedName>
        <fullName evidence="4">Cytochrome P450</fullName>
    </submittedName>
</protein>
<keyword evidence="2" id="KW-0560">Oxidoreductase</keyword>
<name>A0ABV3CMU3_9ACTN</name>
<dbReference type="Gene3D" id="1.10.630.10">
    <property type="entry name" value="Cytochrome P450"/>
    <property type="match status" value="1"/>
</dbReference>
<keyword evidence="2" id="KW-0503">Monooxygenase</keyword>
<accession>A0ABV3CMU3</accession>
<evidence type="ECO:0000313" key="4">
    <source>
        <dbReference type="EMBL" id="MEU7076105.1"/>
    </source>
</evidence>
<dbReference type="InterPro" id="IPR001128">
    <property type="entry name" value="Cyt_P450"/>
</dbReference>
<dbReference type="CDD" id="cd11029">
    <property type="entry name" value="CYP107-like"/>
    <property type="match status" value="1"/>
</dbReference>
<dbReference type="PROSITE" id="PS00086">
    <property type="entry name" value="CYTOCHROME_P450"/>
    <property type="match status" value="1"/>
</dbReference>
<keyword evidence="5" id="KW-1185">Reference proteome</keyword>
<sequence>MSRTHQGTTASRPVLDLAALGQDFAADPYPTYARLRAEGPAHRVRTPEGDEVWLVVGYDTARAVLADPRFSKDWRHSATPPTEAEAALSHNMLESDPPRHTRLRKLVAREFTMRRVELLRPRVQEIVDGLMDAMLAAPAGRADLMEALAWPLPVTVISELLGVPEADRAAFRVWTDAFVSPDDPAQAQTAMAEMSGYLSGLIESKRGREGEDLLSALVRTSDEDGSRLTSEELLGMAHILLVAGHETTVNLIGNGMFALLSHPDQLAALRADLTLLDGAVEEMLRYAGPVESATYRFPVEPVDLDGTVVPAGETVLVVLADAHRTPERFPDPHRFDIRRDTGGHLAFGHGIHFCIGAPLARMEARIAVRALLERCPDLALDVSPGELFWYPNPMIRGLESLPIRWRRGREAGRRVPVEPACRP</sequence>
<evidence type="ECO:0000313" key="5">
    <source>
        <dbReference type="Proteomes" id="UP001551329"/>
    </source>
</evidence>
<gene>
    <name evidence="4" type="ORF">AB0A88_39225</name>
</gene>
<dbReference type="InterPro" id="IPR036396">
    <property type="entry name" value="Cyt_P450_sf"/>
</dbReference>
<keyword evidence="2" id="KW-0479">Metal-binding</keyword>
<dbReference type="Pfam" id="PF00067">
    <property type="entry name" value="p450"/>
    <property type="match status" value="1"/>
</dbReference>
<comment type="caution">
    <text evidence="4">The sequence shown here is derived from an EMBL/GenBank/DDBJ whole genome shotgun (WGS) entry which is preliminary data.</text>
</comment>
<dbReference type="Proteomes" id="UP001551329">
    <property type="component" value="Unassembled WGS sequence"/>
</dbReference>
<dbReference type="SUPFAM" id="SSF48264">
    <property type="entry name" value="Cytochrome P450"/>
    <property type="match status" value="1"/>
</dbReference>
<dbReference type="RefSeq" id="WP_358478642.1">
    <property type="nucleotide sequence ID" value="NZ_JBEZAE010000065.1"/>
</dbReference>
<dbReference type="EMBL" id="JBEZAE010000065">
    <property type="protein sequence ID" value="MEU7076105.1"/>
    <property type="molecule type" value="Genomic_DNA"/>
</dbReference>